<organism evidence="1 2">
    <name type="scientific">Methylomonas koyamae</name>
    <dbReference type="NCBI Taxonomy" id="702114"/>
    <lineage>
        <taxon>Bacteria</taxon>
        <taxon>Pseudomonadati</taxon>
        <taxon>Pseudomonadota</taxon>
        <taxon>Gammaproteobacteria</taxon>
        <taxon>Methylococcales</taxon>
        <taxon>Methylococcaceae</taxon>
        <taxon>Methylomonas</taxon>
    </lineage>
</organism>
<evidence type="ECO:0008006" key="3">
    <source>
        <dbReference type="Google" id="ProtNLM"/>
    </source>
</evidence>
<evidence type="ECO:0000313" key="1">
    <source>
        <dbReference type="EMBL" id="OAI25784.1"/>
    </source>
</evidence>
<dbReference type="RefSeq" id="WP_064027482.1">
    <property type="nucleotide sequence ID" value="NZ_LUUL01000078.1"/>
</dbReference>
<comment type="caution">
    <text evidence="1">The sequence shown here is derived from an EMBL/GenBank/DDBJ whole genome shotgun (WGS) entry which is preliminary data.</text>
</comment>
<dbReference type="Gene3D" id="3.40.50.10600">
    <property type="entry name" value="SpoIIaa-like domains"/>
    <property type="match status" value="1"/>
</dbReference>
<reference evidence="1 2" key="1">
    <citation type="submission" date="2016-03" db="EMBL/GenBank/DDBJ databases">
        <authorList>
            <person name="Heylen K."/>
            <person name="De Vos P."/>
            <person name="Vekeman B."/>
        </authorList>
    </citation>
    <scope>NUCLEOTIDE SEQUENCE [LARGE SCALE GENOMIC DNA]</scope>
    <source>
        <strain evidence="1 2">R-49807</strain>
    </source>
</reference>
<dbReference type="Pfam" id="PF11964">
    <property type="entry name" value="SpoIIAA-like"/>
    <property type="match status" value="1"/>
</dbReference>
<dbReference type="InterPro" id="IPR021866">
    <property type="entry name" value="SpoIIAA-like"/>
</dbReference>
<evidence type="ECO:0000313" key="2">
    <source>
        <dbReference type="Proteomes" id="UP000077734"/>
    </source>
</evidence>
<dbReference type="SUPFAM" id="SSF52091">
    <property type="entry name" value="SpoIIaa-like"/>
    <property type="match status" value="1"/>
</dbReference>
<dbReference type="InterPro" id="IPR036513">
    <property type="entry name" value="STAS_dom_sf"/>
</dbReference>
<dbReference type="InterPro" id="IPR038396">
    <property type="entry name" value="SpoIIAA-like_sf"/>
</dbReference>
<keyword evidence="2" id="KW-1185">Reference proteome</keyword>
<name>A0AA91DCE6_9GAMM</name>
<dbReference type="AlphaFoldDB" id="A0AA91DCE6"/>
<dbReference type="Proteomes" id="UP000077734">
    <property type="component" value="Unassembled WGS sequence"/>
</dbReference>
<proteinExistence type="predicted"/>
<dbReference type="EMBL" id="LUUL01000078">
    <property type="protein sequence ID" value="OAI25784.1"/>
    <property type="molecule type" value="Genomic_DNA"/>
</dbReference>
<protein>
    <recommendedName>
        <fullName evidence="3">STAS/SEC14 domain-containing protein</fullName>
    </recommendedName>
</protein>
<accession>A0AA91DCE6</accession>
<gene>
    <name evidence="1" type="ORF">A1356_12900</name>
</gene>
<sequence>MSYTIIQKTGTHVWIKISNLFTVQDLLGLQGSLEADLQRSSHIRILIELENFEGWSHDSGWESTSFLPESDNKTSRIALVGDEKWKDEFFMFIGYPLTPIDVAYFPTTQLREAAVWLSKN</sequence>